<dbReference type="Pfam" id="PF17862">
    <property type="entry name" value="AAA_lid_3"/>
    <property type="match status" value="1"/>
</dbReference>
<evidence type="ECO:0000256" key="2">
    <source>
        <dbReference type="ARBA" id="ARBA00022741"/>
    </source>
</evidence>
<dbReference type="SUPFAM" id="SSF56219">
    <property type="entry name" value="DNase I-like"/>
    <property type="match status" value="1"/>
</dbReference>
<evidence type="ECO:0000256" key="1">
    <source>
        <dbReference type="ARBA" id="ARBA00004572"/>
    </source>
</evidence>
<dbReference type="InterPro" id="IPR000477">
    <property type="entry name" value="RT_dom"/>
</dbReference>
<dbReference type="GO" id="GO:0140570">
    <property type="term" value="P:extraction of mislocalized protein from mitochondrial outer membrane"/>
    <property type="evidence" value="ECO:0007669"/>
    <property type="project" value="TreeGrafter"/>
</dbReference>
<evidence type="ECO:0000313" key="9">
    <source>
        <dbReference type="Proteomes" id="UP000249464"/>
    </source>
</evidence>
<dbReference type="Proteomes" id="UP000249464">
    <property type="component" value="Unassembled WGS sequence"/>
</dbReference>
<dbReference type="GO" id="GO:0005524">
    <property type="term" value="F:ATP binding"/>
    <property type="evidence" value="ECO:0007669"/>
    <property type="project" value="UniProtKB-KW"/>
</dbReference>
<evidence type="ECO:0000256" key="5">
    <source>
        <dbReference type="ARBA" id="ARBA00023128"/>
    </source>
</evidence>
<dbReference type="SUPFAM" id="SSF52540">
    <property type="entry name" value="P-loop containing nucleoside triphosphate hydrolases"/>
    <property type="match status" value="1"/>
</dbReference>
<feature type="region of interest" description="Disordered" evidence="6">
    <location>
        <begin position="1505"/>
        <end position="1528"/>
    </location>
</feature>
<dbReference type="PANTHER" id="PTHR45644">
    <property type="entry name" value="AAA ATPASE, PUTATIVE (AFU_ORTHOLOGUE AFUA_2G12920)-RELATED-RELATED"/>
    <property type="match status" value="1"/>
</dbReference>
<dbReference type="InterPro" id="IPR041569">
    <property type="entry name" value="AAA_lid_3"/>
</dbReference>
<dbReference type="Gene3D" id="1.10.8.60">
    <property type="match status" value="1"/>
</dbReference>
<keyword evidence="3" id="KW-1000">Mitochondrion outer membrane</keyword>
<gene>
    <name evidence="8" type="primary">BQ5605_C014g07608</name>
    <name evidence="8" type="ORF">BQ5605_C014G07608</name>
</gene>
<dbReference type="InterPro" id="IPR003960">
    <property type="entry name" value="ATPase_AAA_CS"/>
</dbReference>
<dbReference type="CDD" id="cd09076">
    <property type="entry name" value="L1-EN"/>
    <property type="match status" value="1"/>
</dbReference>
<dbReference type="Gene3D" id="3.40.50.300">
    <property type="entry name" value="P-loop containing nucleotide triphosphate hydrolases"/>
    <property type="match status" value="1"/>
</dbReference>
<dbReference type="Pfam" id="PF00078">
    <property type="entry name" value="RVT_1"/>
    <property type="match status" value="1"/>
</dbReference>
<dbReference type="InterPro" id="IPR036691">
    <property type="entry name" value="Endo/exonu/phosph_ase_sf"/>
</dbReference>
<dbReference type="FunFam" id="3.40.50.300:FF:000538">
    <property type="entry name" value="ATPase family AAA domain-containing protein 1"/>
    <property type="match status" value="1"/>
</dbReference>
<dbReference type="EMBL" id="FQNC01000016">
    <property type="protein sequence ID" value="SGY19297.1"/>
    <property type="molecule type" value="Genomic_DNA"/>
</dbReference>
<dbReference type="CDD" id="cd01650">
    <property type="entry name" value="RT_nLTR_like"/>
    <property type="match status" value="1"/>
</dbReference>
<evidence type="ECO:0000256" key="3">
    <source>
        <dbReference type="ARBA" id="ARBA00022787"/>
    </source>
</evidence>
<dbReference type="SMART" id="SM00382">
    <property type="entry name" value="AAA"/>
    <property type="match status" value="1"/>
</dbReference>
<keyword evidence="5" id="KW-0496">Mitochondrion</keyword>
<dbReference type="PROSITE" id="PS00674">
    <property type="entry name" value="AAA"/>
    <property type="match status" value="1"/>
</dbReference>
<dbReference type="Pfam" id="PF03372">
    <property type="entry name" value="Exo_endo_phos"/>
    <property type="match status" value="1"/>
</dbReference>
<dbReference type="GO" id="GO:0140567">
    <property type="term" value="F:membrane protein dislocase activity"/>
    <property type="evidence" value="ECO:0007669"/>
    <property type="project" value="UniProtKB-ARBA"/>
</dbReference>
<dbReference type="GO" id="GO:0005741">
    <property type="term" value="C:mitochondrial outer membrane"/>
    <property type="evidence" value="ECO:0007669"/>
    <property type="project" value="UniProtKB-SubCell"/>
</dbReference>
<reference evidence="8 9" key="1">
    <citation type="submission" date="2016-11" db="EMBL/GenBank/DDBJ databases">
        <authorList>
            <person name="Jaros S."/>
            <person name="Januszkiewicz K."/>
            <person name="Wedrychowicz H."/>
        </authorList>
    </citation>
    <scope>NUCLEOTIDE SEQUENCE [LARGE SCALE GENOMIC DNA]</scope>
</reference>
<evidence type="ECO:0000256" key="4">
    <source>
        <dbReference type="ARBA" id="ARBA00022840"/>
    </source>
</evidence>
<feature type="domain" description="AAA+ ATPase" evidence="7">
    <location>
        <begin position="1290"/>
        <end position="1430"/>
    </location>
</feature>
<dbReference type="CDD" id="cd19520">
    <property type="entry name" value="RecA-like_ATAD1"/>
    <property type="match status" value="1"/>
</dbReference>
<evidence type="ECO:0000256" key="6">
    <source>
        <dbReference type="SAM" id="MobiDB-lite"/>
    </source>
</evidence>
<proteinExistence type="predicted"/>
<dbReference type="InterPro" id="IPR051701">
    <property type="entry name" value="Mito_OM_Translocase_MSP1"/>
</dbReference>
<dbReference type="GO" id="GO:0016887">
    <property type="term" value="F:ATP hydrolysis activity"/>
    <property type="evidence" value="ECO:0007669"/>
    <property type="project" value="InterPro"/>
</dbReference>
<name>A0A2X0LUD6_9BASI</name>
<evidence type="ECO:0000313" key="8">
    <source>
        <dbReference type="EMBL" id="SGY19297.1"/>
    </source>
</evidence>
<protein>
    <submittedName>
        <fullName evidence="8">BQ5605_C014g07608 protein</fullName>
    </submittedName>
</protein>
<dbReference type="Gene3D" id="3.60.10.10">
    <property type="entry name" value="Endonuclease/exonuclease/phosphatase"/>
    <property type="match status" value="1"/>
</dbReference>
<dbReference type="STRING" id="796604.A0A2X0LUD6"/>
<sequence length="1528" mass="170960">MMSTTKIPNVSFVAANVQSINEDRKRASLFSNLRSHNADVFLLSETGRPSPERVAQWTQECQDLKLSALFTPFNNTAILWKSDSVVITFDPESPPNTLRASFSFPDRVTDATFCVGDSKVRVVSIYAPSSDKPDKKRFLSHLSTALRQVVRDEPSPPALLVGRDWNCVESQPLDSENQNGTNYGGQEMRDLATANNLFDAYRLHHPKGRATTNRSAPGTCRRLDRIYVSPDWVDLFHDHKIWAPVLKSTHSMVVARFQVPGAIDIGPGKFKLGLHVIEGDATCEYLTSIVRTLYNKALLQTPNDPPAAWTSTKHRLLPELQALARTFARFRRGGSEQERADHSRYGAALRSRLDPSLAGPSSIFIRLRKVRASDLIPSLTVNDVVHSDPDSMLGAAGDYFERVYEDRPIDDAVLKAIIDGLASTRLSPADSLKLEEAYPLEEMTKAQAACKSNSSPGPDGLPVEFYRATWPATGPILRDVINSIPTEARQPGPLPRNTAHIHLIHKRGERDQLSNKRPISLINADERIISQAHNQRLAPLLESLIGPTQRGFVPNRWIGTNIAEVQCLMDPGLPGSTPVSGMLAVMDFEKAYDRLSHPYLDAVLCAVGLGPKARQWYRATYTNQSASIFLNGWLSATFDILSGVRQGDPLAPSLFVLAIEGFACQIRLRVKGIDIAGLQNVRELLFADDACCALHNLSDLDHLNRAIELYERASASKLSNVKSFLYPLGAFRDRSIAPDLGTWRLSDSQFRYLGIQVGVEIAEDAGWEDVKASTIARIRSVPMYDLPYASKCSIINIYCYTKILYYSRFLPAPKSVVKEIEEAAMLAIHGRASDGTQRHPRVSRSRLCTPLDHGGFGLIDLPRRLAIDHAKWVFQLRAPDGCFTRHLFDIRIRLQAPSEPTPFTLSRPAPNQHRCPWIWIWWAYFCHPPPKWDHAVRKTTKLLPARWVRYFEAWALVTTLNPPELSKSQNLEQWATHVLYFPAGHGIQLSVNPTLFRGPDGEVMTPSSFVNASKRHQVFIFPLIFPKGHQKVFDLPEQRWNAWWKALRKVRWVHSDAEDTGHLLSLGSLHPGSQVCLAHLAVGCPFARRLWSALSPTPLPVFVDFVCPVVSRSERRLVELRVLFFHSIWKLCRRRRFSSDLLEPITETDFEGLRASIQESKGRLVSLTRKIVQDVALFAVSQVLFYAAFKVPRAYAQAVMSSMDPQSTKRKEAKDKSKKALSKLGLDLSTLDLTEHEEIIAGEVVHPSEINVTFKDIGGLEPIISQLREAVIFPLCYPQVFESAAGLFGPPKGVLLYGPPGCGKTMLAKALAKESGATFINMHVSTLTDKWFGESNKLVAALFSLAKKLQPSIIFIDEIDSFMRERRSSDHEVTGMMKAEFMSMWDGLATGNDTRILVLGATNRPNDIDAAILRRMPKRFSIKLPDSQQRRNILTLMLRDIKLDPSFSMDSLVRRTDGLSGSDLKEACRNAAMVPVRDHMRSHSVGGQVDLEKIKQGNFKIRPLLNGDFLQPDQPANGRYATEPEGLD</sequence>
<dbReference type="PANTHER" id="PTHR45644:SF3">
    <property type="entry name" value="FI08533P-RELATED"/>
    <property type="match status" value="1"/>
</dbReference>
<evidence type="ECO:0000259" key="7">
    <source>
        <dbReference type="SMART" id="SM00382"/>
    </source>
</evidence>
<keyword evidence="4" id="KW-0067">ATP-binding</keyword>
<dbReference type="InterPro" id="IPR003959">
    <property type="entry name" value="ATPase_AAA_core"/>
</dbReference>
<dbReference type="Pfam" id="PF00004">
    <property type="entry name" value="AAA"/>
    <property type="match status" value="1"/>
</dbReference>
<accession>A0A2X0LUD6</accession>
<dbReference type="InterPro" id="IPR005135">
    <property type="entry name" value="Endo/exonuclease/phosphatase"/>
</dbReference>
<keyword evidence="2" id="KW-0547">Nucleotide-binding</keyword>
<organism evidence="8 9">
    <name type="scientific">Microbotryum silenes-dioicae</name>
    <dbReference type="NCBI Taxonomy" id="796604"/>
    <lineage>
        <taxon>Eukaryota</taxon>
        <taxon>Fungi</taxon>
        <taxon>Dikarya</taxon>
        <taxon>Basidiomycota</taxon>
        <taxon>Pucciniomycotina</taxon>
        <taxon>Microbotryomycetes</taxon>
        <taxon>Microbotryales</taxon>
        <taxon>Microbotryaceae</taxon>
        <taxon>Microbotryum</taxon>
    </lineage>
</organism>
<dbReference type="InterPro" id="IPR003593">
    <property type="entry name" value="AAA+_ATPase"/>
</dbReference>
<keyword evidence="9" id="KW-1185">Reference proteome</keyword>
<keyword evidence="3" id="KW-0472">Membrane</keyword>
<comment type="subcellular location">
    <subcellularLocation>
        <location evidence="1">Mitochondrion outer membrane</location>
        <topology evidence="1">Single-pass membrane protein</topology>
    </subcellularLocation>
</comment>
<dbReference type="InterPro" id="IPR027417">
    <property type="entry name" value="P-loop_NTPase"/>
</dbReference>